<gene>
    <name evidence="3" type="ORF">DENIS_0560</name>
</gene>
<reference evidence="4" key="2">
    <citation type="submission" date="2019-01" db="EMBL/GenBank/DDBJ databases">
        <title>Genome sequence of Desulfonema ishimotonii strain Tokyo 01.</title>
        <authorList>
            <person name="Fukui M."/>
        </authorList>
    </citation>
    <scope>NUCLEOTIDE SEQUENCE [LARGE SCALE GENOMIC DNA]</scope>
    <source>
        <strain evidence="4">Tokyo 01</strain>
    </source>
</reference>
<dbReference type="InterPro" id="IPR024654">
    <property type="entry name" value="Calcineurin-like_PHP_lpxH"/>
</dbReference>
<feature type="domain" description="Calcineurin-like phosphoesterase" evidence="2">
    <location>
        <begin position="1"/>
        <end position="208"/>
    </location>
</feature>
<dbReference type="PIRSF" id="PIRSF000883">
    <property type="entry name" value="Pesterase_MJ0912"/>
    <property type="match status" value="1"/>
</dbReference>
<protein>
    <submittedName>
        <fullName evidence="3">Metallophosphatase family protein</fullName>
    </submittedName>
</protein>
<sequence length="241" mass="27261">MRIAVLADIHGNLEAFQAVLADIDRADIDDILSLGDNIGYGPDSEPVMALLRDRRIPSVLGNHELVIKKPGFYKWFNPTVRETLQKTAAALSAENIQAICDMEPFLVRHGCRFVHGFPPKSPLLYLFQASEKKQRRVFSRIGERLCFIGHTHDLGLVAFDGDHLRYLPLPEGITRLDADRRYIVNIGSVGQPRDGDNRAKYVIRDTAEDTLETRFIPYDIESVVKKILAAGYPGYFARRLR</sequence>
<dbReference type="OrthoDB" id="9813918at2"/>
<dbReference type="EMBL" id="BEXT01000001">
    <property type="protein sequence ID" value="GBC59621.1"/>
    <property type="molecule type" value="Genomic_DNA"/>
</dbReference>
<comment type="similarity">
    <text evidence="1">Belongs to the metallophosphoesterase superfamily. YfcE family.</text>
</comment>
<dbReference type="InterPro" id="IPR011152">
    <property type="entry name" value="Pesterase_MJ0912"/>
</dbReference>
<dbReference type="CDD" id="cd00838">
    <property type="entry name" value="MPP_superfamily"/>
    <property type="match status" value="1"/>
</dbReference>
<evidence type="ECO:0000256" key="1">
    <source>
        <dbReference type="ARBA" id="ARBA00008950"/>
    </source>
</evidence>
<dbReference type="InterPro" id="IPR050126">
    <property type="entry name" value="Ap4A_hydrolase"/>
</dbReference>
<dbReference type="GO" id="GO:0016791">
    <property type="term" value="F:phosphatase activity"/>
    <property type="evidence" value="ECO:0007669"/>
    <property type="project" value="TreeGrafter"/>
</dbReference>
<dbReference type="PANTHER" id="PTHR42850">
    <property type="entry name" value="METALLOPHOSPHOESTERASE"/>
    <property type="match status" value="1"/>
</dbReference>
<accession>A0A401FRN5</accession>
<dbReference type="RefSeq" id="WP_124327120.1">
    <property type="nucleotide sequence ID" value="NZ_BEXT01000001.1"/>
</dbReference>
<dbReference type="InterPro" id="IPR029052">
    <property type="entry name" value="Metallo-depent_PP-like"/>
</dbReference>
<evidence type="ECO:0000313" key="3">
    <source>
        <dbReference type="EMBL" id="GBC59621.1"/>
    </source>
</evidence>
<dbReference type="SUPFAM" id="SSF56300">
    <property type="entry name" value="Metallo-dependent phosphatases"/>
    <property type="match status" value="1"/>
</dbReference>
<evidence type="ECO:0000259" key="2">
    <source>
        <dbReference type="Pfam" id="PF12850"/>
    </source>
</evidence>
<keyword evidence="4" id="KW-1185">Reference proteome</keyword>
<comment type="caution">
    <text evidence="3">The sequence shown here is derived from an EMBL/GenBank/DDBJ whole genome shotgun (WGS) entry which is preliminary data.</text>
</comment>
<dbReference type="Gene3D" id="3.60.21.10">
    <property type="match status" value="1"/>
</dbReference>
<reference evidence="4" key="1">
    <citation type="submission" date="2017-11" db="EMBL/GenBank/DDBJ databases">
        <authorList>
            <person name="Watanabe M."/>
            <person name="Kojima H."/>
        </authorList>
    </citation>
    <scope>NUCLEOTIDE SEQUENCE [LARGE SCALE GENOMIC DNA]</scope>
    <source>
        <strain evidence="4">Tokyo 01</strain>
    </source>
</reference>
<dbReference type="Pfam" id="PF12850">
    <property type="entry name" value="Metallophos_2"/>
    <property type="match status" value="1"/>
</dbReference>
<dbReference type="Proteomes" id="UP000288096">
    <property type="component" value="Unassembled WGS sequence"/>
</dbReference>
<proteinExistence type="inferred from homology"/>
<dbReference type="AlphaFoldDB" id="A0A401FRN5"/>
<dbReference type="PANTHER" id="PTHR42850:SF2">
    <property type="entry name" value="BLL5683 PROTEIN"/>
    <property type="match status" value="1"/>
</dbReference>
<organism evidence="3 4">
    <name type="scientific">Desulfonema ishimotonii</name>
    <dbReference type="NCBI Taxonomy" id="45657"/>
    <lineage>
        <taxon>Bacteria</taxon>
        <taxon>Pseudomonadati</taxon>
        <taxon>Thermodesulfobacteriota</taxon>
        <taxon>Desulfobacteria</taxon>
        <taxon>Desulfobacterales</taxon>
        <taxon>Desulfococcaceae</taxon>
        <taxon>Desulfonema</taxon>
    </lineage>
</organism>
<evidence type="ECO:0000313" key="4">
    <source>
        <dbReference type="Proteomes" id="UP000288096"/>
    </source>
</evidence>
<dbReference type="GO" id="GO:0005737">
    <property type="term" value="C:cytoplasm"/>
    <property type="evidence" value="ECO:0007669"/>
    <property type="project" value="TreeGrafter"/>
</dbReference>
<name>A0A401FRN5_9BACT</name>